<feature type="domain" description="Xylose isomerase-like TIM barrel" evidence="1">
    <location>
        <begin position="31"/>
        <end position="264"/>
    </location>
</feature>
<proteinExistence type="predicted"/>
<dbReference type="Gene3D" id="3.20.20.150">
    <property type="entry name" value="Divalent-metal-dependent TIM barrel enzymes"/>
    <property type="match status" value="1"/>
</dbReference>
<dbReference type="InterPro" id="IPR050312">
    <property type="entry name" value="IolE/XylAMocC-like"/>
</dbReference>
<gene>
    <name evidence="2" type="ORF">METZ01_LOCUS224726</name>
</gene>
<dbReference type="AlphaFoldDB" id="A0A382GAK3"/>
<dbReference type="EMBL" id="UINC01054318">
    <property type="protein sequence ID" value="SVB71872.1"/>
    <property type="molecule type" value="Genomic_DNA"/>
</dbReference>
<accession>A0A382GAK3</accession>
<protein>
    <recommendedName>
        <fullName evidence="1">Xylose isomerase-like TIM barrel domain-containing protein</fullName>
    </recommendedName>
</protein>
<dbReference type="InterPro" id="IPR013022">
    <property type="entry name" value="Xyl_isomerase-like_TIM-brl"/>
</dbReference>
<reference evidence="2" key="1">
    <citation type="submission" date="2018-05" db="EMBL/GenBank/DDBJ databases">
        <authorList>
            <person name="Lanie J.A."/>
            <person name="Ng W.-L."/>
            <person name="Kazmierczak K.M."/>
            <person name="Andrzejewski T.M."/>
            <person name="Davidsen T.M."/>
            <person name="Wayne K.J."/>
            <person name="Tettelin H."/>
            <person name="Glass J.I."/>
            <person name="Rusch D."/>
            <person name="Podicherti R."/>
            <person name="Tsui H.-C.T."/>
            <person name="Winkler M.E."/>
        </authorList>
    </citation>
    <scope>NUCLEOTIDE SEQUENCE</scope>
</reference>
<organism evidence="2">
    <name type="scientific">marine metagenome</name>
    <dbReference type="NCBI Taxonomy" id="408172"/>
    <lineage>
        <taxon>unclassified sequences</taxon>
        <taxon>metagenomes</taxon>
        <taxon>ecological metagenomes</taxon>
    </lineage>
</organism>
<dbReference type="SUPFAM" id="SSF51658">
    <property type="entry name" value="Xylose isomerase-like"/>
    <property type="match status" value="1"/>
</dbReference>
<evidence type="ECO:0000259" key="1">
    <source>
        <dbReference type="Pfam" id="PF01261"/>
    </source>
</evidence>
<dbReference type="InterPro" id="IPR036237">
    <property type="entry name" value="Xyl_isomerase-like_sf"/>
</dbReference>
<name>A0A382GAK3_9ZZZZ</name>
<sequence length="271" mass="29385">MMKSAVTISLVKEAEGGPFVFWHDLAGGCSKAAELGYDAVEVFAPNADAIPVDELRQLTSEHNLKIAAVGTGGGWVIHKWHLCQPDEASRKNAKDFIREIIDAGAQLGAPAIIGSMQGRFEGDVDKEQAHGYLRGALNELGEHAKAAGVPLIYEPLNRYESNLLNRAEDVVPFLKTLDTDNIVILADLFHMNIEEASVADGLRTYGKHIGHVHFVDSNRRPAGCGHMDYVPIAAALKEVGYDKYASAEAFPWPDSDAAAKATIEAFNRHLA</sequence>
<dbReference type="PANTHER" id="PTHR12110:SF53">
    <property type="entry name" value="BLR5974 PROTEIN"/>
    <property type="match status" value="1"/>
</dbReference>
<evidence type="ECO:0000313" key="2">
    <source>
        <dbReference type="EMBL" id="SVB71872.1"/>
    </source>
</evidence>
<dbReference type="PANTHER" id="PTHR12110">
    <property type="entry name" value="HYDROXYPYRUVATE ISOMERASE"/>
    <property type="match status" value="1"/>
</dbReference>
<dbReference type="Pfam" id="PF01261">
    <property type="entry name" value="AP_endonuc_2"/>
    <property type="match status" value="1"/>
</dbReference>